<name>A0A6J4JQ82_9SPHI</name>
<dbReference type="EMBL" id="CADCTQ010000336">
    <property type="protein sequence ID" value="CAA9284746.1"/>
    <property type="molecule type" value="Genomic_DNA"/>
</dbReference>
<reference evidence="2" key="1">
    <citation type="submission" date="2020-02" db="EMBL/GenBank/DDBJ databases">
        <authorList>
            <person name="Meier V. D."/>
        </authorList>
    </citation>
    <scope>NUCLEOTIDE SEQUENCE</scope>
    <source>
        <strain evidence="2">AVDCRST_MAG56</strain>
    </source>
</reference>
<dbReference type="InterPro" id="IPR008928">
    <property type="entry name" value="6-hairpin_glycosidase_sf"/>
</dbReference>
<feature type="chain" id="PRO_5026705876" evidence="1">
    <location>
        <begin position="25"/>
        <end position="535"/>
    </location>
</feature>
<dbReference type="GO" id="GO:0005975">
    <property type="term" value="P:carbohydrate metabolic process"/>
    <property type="evidence" value="ECO:0007669"/>
    <property type="project" value="InterPro"/>
</dbReference>
<sequence>MFPVSRLTRCILCLVLLSLVPARAQSPEVGKEKRLIFHDIRTDARGHLLPWYDPEPGKSYDHVLRLVWGYWHNVPGYWIRDPRYKRVYPKWYMIFRTLDDPGIGGDQVAMMLSSLNLYYDYSGDPAVLADMKAQADLYLANGLSDPGSRWPHLPFPCNTEKVPVYDGDLILGKGYTQPDKAGSLGAELVMLYQKTGDEKYLTAALNIAATLARHVQPGDHDHSPLPFKVHVGTGEVGYLKNEKGEVEARSVYTSNWTGTLRLFRELTALGKGDKVVFEKAYQTLSAWLQTYPLKNNRWGPFFEDISMWSDTQINAGTLAWYLLEHPGWVPGGPARVRGIQDWTLSTLGIGHWQPYGLRVIGEQSVYKMQGQSHTARYAAVELRYAELTGDSSRKAEAVRQLNWATYMVDHDGKNRWPNWDTYEIWWTDGYGDYIRHYLRAMAAAPELAPSGQNHLLRSTSVVQQIAYEPARVRYTTFHGAAAEVFRLATKPQSVRVDDKPLAERPAGEGWSWKALDRGGVLTVRRTGGKAVVVGL</sequence>
<dbReference type="SUPFAM" id="SSF48208">
    <property type="entry name" value="Six-hairpin glycosidases"/>
    <property type="match status" value="1"/>
</dbReference>
<keyword evidence="1" id="KW-0732">Signal</keyword>
<protein>
    <submittedName>
        <fullName evidence="2">Uncharacterized protein</fullName>
    </submittedName>
</protein>
<dbReference type="AlphaFoldDB" id="A0A6J4JQ82"/>
<evidence type="ECO:0000313" key="2">
    <source>
        <dbReference type="EMBL" id="CAA9284746.1"/>
    </source>
</evidence>
<feature type="signal peptide" evidence="1">
    <location>
        <begin position="1"/>
        <end position="24"/>
    </location>
</feature>
<organism evidence="2">
    <name type="scientific">uncultured Cytophagales bacterium</name>
    <dbReference type="NCBI Taxonomy" id="158755"/>
    <lineage>
        <taxon>Bacteria</taxon>
        <taxon>Pseudomonadati</taxon>
        <taxon>Bacteroidota</taxon>
        <taxon>Sphingobacteriia</taxon>
        <taxon>Sphingobacteriales</taxon>
        <taxon>environmental samples</taxon>
    </lineage>
</organism>
<gene>
    <name evidence="2" type="ORF">AVDCRST_MAG56-4027</name>
</gene>
<proteinExistence type="predicted"/>
<evidence type="ECO:0000256" key="1">
    <source>
        <dbReference type="SAM" id="SignalP"/>
    </source>
</evidence>
<accession>A0A6J4JQ82</accession>